<comment type="caution">
    <text evidence="2">The sequence shown here is derived from an EMBL/GenBank/DDBJ whole genome shotgun (WGS) entry which is preliminary data.</text>
</comment>
<name>A0A9X1K9Y3_ENTFC</name>
<dbReference type="RefSeq" id="WP_220715812.1">
    <property type="nucleotide sequence ID" value="NZ_JAIFOC010000114.1"/>
</dbReference>
<evidence type="ECO:0000256" key="1">
    <source>
        <dbReference type="SAM" id="MobiDB-lite"/>
    </source>
</evidence>
<gene>
    <name evidence="2" type="ORF">KYX88_11580</name>
</gene>
<proteinExistence type="predicted"/>
<accession>A0A9X1K9Y3</accession>
<feature type="compositionally biased region" description="Low complexity" evidence="1">
    <location>
        <begin position="25"/>
        <end position="48"/>
    </location>
</feature>
<dbReference type="EMBL" id="JAIFOC010000114">
    <property type="protein sequence ID" value="MBX4223444.1"/>
    <property type="molecule type" value="Genomic_DNA"/>
</dbReference>
<dbReference type="AlphaFoldDB" id="A0A9X1K9Y3"/>
<protein>
    <submittedName>
        <fullName evidence="2">Peptidase M23</fullName>
    </submittedName>
</protein>
<organism evidence="2 3">
    <name type="scientific">Enterococcus faecium</name>
    <name type="common">Streptococcus faecium</name>
    <dbReference type="NCBI Taxonomy" id="1352"/>
    <lineage>
        <taxon>Bacteria</taxon>
        <taxon>Bacillati</taxon>
        <taxon>Bacillota</taxon>
        <taxon>Bacilli</taxon>
        <taxon>Lactobacillales</taxon>
        <taxon>Enterococcaceae</taxon>
        <taxon>Enterococcus</taxon>
    </lineage>
</organism>
<evidence type="ECO:0000313" key="2">
    <source>
        <dbReference type="EMBL" id="MBX4223444.1"/>
    </source>
</evidence>
<feature type="region of interest" description="Disordered" evidence="1">
    <location>
        <begin position="65"/>
        <end position="90"/>
    </location>
</feature>
<dbReference type="Proteomes" id="UP001139644">
    <property type="component" value="Unassembled WGS sequence"/>
</dbReference>
<feature type="region of interest" description="Disordered" evidence="1">
    <location>
        <begin position="25"/>
        <end position="51"/>
    </location>
</feature>
<evidence type="ECO:0000313" key="3">
    <source>
        <dbReference type="Proteomes" id="UP001139644"/>
    </source>
</evidence>
<feature type="compositionally biased region" description="Low complexity" evidence="1">
    <location>
        <begin position="65"/>
        <end position="75"/>
    </location>
</feature>
<sequence>DAIAEKNSIADIRRIYVGEQITTTTTNDSTATTESNTTENTASTTETATQEHTYVAPVETVEVAPAATAPTSSSAKEWIAQKESGGSYTATNGRYIGRYQLDASYLNGDYSAANQERVAEQYVTSRYGSWDAAKTFWLANGWY</sequence>
<feature type="non-terminal residue" evidence="2">
    <location>
        <position position="1"/>
    </location>
</feature>
<reference evidence="2" key="1">
    <citation type="journal article" date="2022" name="J. Anim. Sci.">
        <title>Whole genome sequence analyses-based assessment of virulence potential and antimicrobial susceptibilities and resistance of Enterococcus faecium strains isolated from commercial swine and cattle probiotic products.</title>
        <authorList>
            <person name="Shridhar P.B."/>
            <person name="Amachawadi R.G."/>
            <person name="Tokach M."/>
            <person name="Patel I."/>
            <person name="Gangiredla J."/>
            <person name="Mammel M."/>
            <person name="Nagaraja T.G."/>
        </authorList>
    </citation>
    <scope>NUCLEOTIDE SEQUENCE</scope>
    <source>
        <strain evidence="2">EF215</strain>
    </source>
</reference>